<keyword evidence="1" id="KW-0433">Leucine-rich repeat</keyword>
<keyword evidence="4" id="KW-0472">Membrane</keyword>
<keyword evidence="2 5" id="KW-0732">Signal</keyword>
<feature type="transmembrane region" description="Helical" evidence="4">
    <location>
        <begin position="309"/>
        <end position="326"/>
    </location>
</feature>
<dbReference type="EMBL" id="JPKZ01002481">
    <property type="protein sequence ID" value="KHN76632.1"/>
    <property type="molecule type" value="Genomic_DNA"/>
</dbReference>
<dbReference type="SMART" id="SM00369">
    <property type="entry name" value="LRR_TYP"/>
    <property type="match status" value="4"/>
</dbReference>
<reference evidence="7 8" key="1">
    <citation type="submission" date="2014-11" db="EMBL/GenBank/DDBJ databases">
        <title>Genetic blueprint of the zoonotic pathogen Toxocara canis.</title>
        <authorList>
            <person name="Zhu X.-Q."/>
            <person name="Korhonen P.K."/>
            <person name="Cai H."/>
            <person name="Young N.D."/>
            <person name="Nejsum P."/>
            <person name="von Samson-Himmelstjerna G."/>
            <person name="Boag P.R."/>
            <person name="Tan P."/>
            <person name="Li Q."/>
            <person name="Min J."/>
            <person name="Yang Y."/>
            <person name="Wang X."/>
            <person name="Fang X."/>
            <person name="Hall R.S."/>
            <person name="Hofmann A."/>
            <person name="Sternberg P.W."/>
            <person name="Jex A.R."/>
            <person name="Gasser R.B."/>
        </authorList>
    </citation>
    <scope>NUCLEOTIDE SEQUENCE [LARGE SCALE GENOMIC DNA]</scope>
    <source>
        <strain evidence="7">PN_DK_2014</strain>
    </source>
</reference>
<dbReference type="InterPro" id="IPR032675">
    <property type="entry name" value="LRR_dom_sf"/>
</dbReference>
<dbReference type="OMA" id="YTNLQHE"/>
<dbReference type="InterPro" id="IPR001611">
    <property type="entry name" value="Leu-rich_rpt"/>
</dbReference>
<name>A0A0B2V5A0_TOXCA</name>
<feature type="chain" id="PRO_5002076837" evidence="5">
    <location>
        <begin position="20"/>
        <end position="358"/>
    </location>
</feature>
<evidence type="ECO:0000256" key="5">
    <source>
        <dbReference type="SAM" id="SignalP"/>
    </source>
</evidence>
<evidence type="ECO:0000313" key="7">
    <source>
        <dbReference type="EMBL" id="KHN76632.1"/>
    </source>
</evidence>
<evidence type="ECO:0000313" key="8">
    <source>
        <dbReference type="Proteomes" id="UP000031036"/>
    </source>
</evidence>
<dbReference type="OrthoDB" id="694479at2759"/>
<feature type="signal peptide" evidence="5">
    <location>
        <begin position="1"/>
        <end position="19"/>
    </location>
</feature>
<dbReference type="InterPro" id="IPR051295">
    <property type="entry name" value="LGI_related"/>
</dbReference>
<sequence>MRLLVAIVLAAAAVQQLDAQRSQFEVDCPRLCSCNKTTIQCLAAHAQRSTVFLRMRPEAYPDLDTLIVTGASLGDLSGSNLFGERVIHRSLSLVNLSTNAISAFDSATFEALAVVEYFYLNDNAVMRVGEDPFRWNKRLRVLDISNIFSRSVPPDERPRIISRMFTDSSNDFVNLQEIIIRGNSLTSVVPETFCKLQGLIRLHLTNNKLTSFSFNDGCLPSLKVLDLSENELVTLPVRLWDGLPMLSTTDISSNPLRCDCALAPFIQRLSESPSSSLNQGRTTCASPASRRGRIVFDLEDFGCSSHHRLLIFALIMLVVSAAFILARTHLGRIRFAHLPFIAGYRKLGENEAASPQFV</sequence>
<dbReference type="InterPro" id="IPR003591">
    <property type="entry name" value="Leu-rich_rpt_typical-subtyp"/>
</dbReference>
<organism evidence="7 8">
    <name type="scientific">Toxocara canis</name>
    <name type="common">Canine roundworm</name>
    <dbReference type="NCBI Taxonomy" id="6265"/>
    <lineage>
        <taxon>Eukaryota</taxon>
        <taxon>Metazoa</taxon>
        <taxon>Ecdysozoa</taxon>
        <taxon>Nematoda</taxon>
        <taxon>Chromadorea</taxon>
        <taxon>Rhabditida</taxon>
        <taxon>Spirurina</taxon>
        <taxon>Ascaridomorpha</taxon>
        <taxon>Ascaridoidea</taxon>
        <taxon>Toxocaridae</taxon>
        <taxon>Toxocara</taxon>
    </lineage>
</organism>
<dbReference type="SMART" id="SM00082">
    <property type="entry name" value="LRRCT"/>
    <property type="match status" value="1"/>
</dbReference>
<gene>
    <name evidence="7" type="primary">Slit1</name>
    <name evidence="7" type="ORF">Tcan_14916</name>
</gene>
<evidence type="ECO:0000256" key="1">
    <source>
        <dbReference type="ARBA" id="ARBA00022614"/>
    </source>
</evidence>
<dbReference type="AlphaFoldDB" id="A0A0B2V5A0"/>
<comment type="caution">
    <text evidence="7">The sequence shown here is derived from an EMBL/GenBank/DDBJ whole genome shotgun (WGS) entry which is preliminary data.</text>
</comment>
<feature type="domain" description="LRRCT" evidence="6">
    <location>
        <begin position="254"/>
        <end position="304"/>
    </location>
</feature>
<protein>
    <submittedName>
        <fullName evidence="7">Slit-like protein 1 protein</fullName>
    </submittedName>
</protein>
<evidence type="ECO:0000259" key="6">
    <source>
        <dbReference type="SMART" id="SM00082"/>
    </source>
</evidence>
<evidence type="ECO:0000256" key="3">
    <source>
        <dbReference type="ARBA" id="ARBA00022737"/>
    </source>
</evidence>
<dbReference type="Pfam" id="PF01463">
    <property type="entry name" value="LRRCT"/>
    <property type="match status" value="1"/>
</dbReference>
<evidence type="ECO:0000256" key="4">
    <source>
        <dbReference type="SAM" id="Phobius"/>
    </source>
</evidence>
<dbReference type="InterPro" id="IPR000483">
    <property type="entry name" value="Cys-rich_flank_reg_C"/>
</dbReference>
<dbReference type="PANTHER" id="PTHR24367:SF318">
    <property type="entry name" value="LEUCINE-RICH GLIOMA-INACTIVATED PROTEIN 1-LIKE"/>
    <property type="match status" value="1"/>
</dbReference>
<keyword evidence="3" id="KW-0677">Repeat</keyword>
<evidence type="ECO:0000256" key="2">
    <source>
        <dbReference type="ARBA" id="ARBA00022729"/>
    </source>
</evidence>
<keyword evidence="4" id="KW-0812">Transmembrane</keyword>
<dbReference type="Proteomes" id="UP000031036">
    <property type="component" value="Unassembled WGS sequence"/>
</dbReference>
<accession>A0A0B2V5A0</accession>
<dbReference type="Gene3D" id="3.80.10.10">
    <property type="entry name" value="Ribonuclease Inhibitor"/>
    <property type="match status" value="2"/>
</dbReference>
<dbReference type="SUPFAM" id="SSF52058">
    <property type="entry name" value="L domain-like"/>
    <property type="match status" value="1"/>
</dbReference>
<proteinExistence type="predicted"/>
<keyword evidence="4" id="KW-1133">Transmembrane helix</keyword>
<dbReference type="PANTHER" id="PTHR24367">
    <property type="entry name" value="LEUCINE-RICH REPEAT-CONTAINING PROTEIN"/>
    <property type="match status" value="1"/>
</dbReference>
<dbReference type="STRING" id="6265.A0A0B2V5A0"/>
<keyword evidence="8" id="KW-1185">Reference proteome</keyword>
<dbReference type="Pfam" id="PF13855">
    <property type="entry name" value="LRR_8"/>
    <property type="match status" value="1"/>
</dbReference>